<dbReference type="Gene3D" id="1.10.150.450">
    <property type="match status" value="1"/>
</dbReference>
<evidence type="ECO:0000313" key="1">
    <source>
        <dbReference type="EMBL" id="SDD76283.1"/>
    </source>
</evidence>
<dbReference type="SUPFAM" id="SSF56784">
    <property type="entry name" value="HAD-like"/>
    <property type="match status" value="1"/>
</dbReference>
<dbReference type="STRING" id="57664.SAMN05661003_101234"/>
<reference evidence="2" key="1">
    <citation type="submission" date="2016-10" db="EMBL/GenBank/DDBJ databases">
        <authorList>
            <person name="Varghese N."/>
            <person name="Submissions S."/>
        </authorList>
    </citation>
    <scope>NUCLEOTIDE SEQUENCE [LARGE SCALE GENOMIC DNA]</scope>
    <source>
        <strain evidence="2">DSM 8987</strain>
    </source>
</reference>
<sequence>MKAVFFDLDNTLYSAACNLFGLIDVRINRYMHEVVGIPAESVDALRCHYWRQYGVTLRGLMEEHGTDPEDYLHYVHDIDVTSRLRPDPQLRRQLDAMPQRKFVFTNGTAEHAERVLGCLGVRDCFEALFDIRVSDYCPKPQLPPYQAVLRRTQVAATEALMVEDSADNLTPAGRLGMRTILVASHARRPPQADAVVASVHQVPALVAHWQRQLA</sequence>
<gene>
    <name evidence="1" type="ORF">SAMN05661003_101234</name>
</gene>
<dbReference type="InterPro" id="IPR023214">
    <property type="entry name" value="HAD_sf"/>
</dbReference>
<proteinExistence type="predicted"/>
<dbReference type="EMBL" id="FNAQ01000001">
    <property type="protein sequence ID" value="SDD76283.1"/>
    <property type="molecule type" value="Genomic_DNA"/>
</dbReference>
<dbReference type="NCBIfam" id="TIGR01993">
    <property type="entry name" value="Pyr-5-nucltdase"/>
    <property type="match status" value="1"/>
</dbReference>
<dbReference type="SFLD" id="SFLDS00003">
    <property type="entry name" value="Haloacid_Dehalogenase"/>
    <property type="match status" value="1"/>
</dbReference>
<dbReference type="SFLD" id="SFLDG01129">
    <property type="entry name" value="C1.5:_HAD__Beta-PGM__Phosphata"/>
    <property type="match status" value="1"/>
</dbReference>
<dbReference type="PANTHER" id="PTHR12725:SF117">
    <property type="entry name" value="HALOACID DEHALOGENASE-LIKE HYDROLASE"/>
    <property type="match status" value="1"/>
</dbReference>
<accession>A0A1G6XEQ7</accession>
<dbReference type="Gene3D" id="3.40.50.1000">
    <property type="entry name" value="HAD superfamily/HAD-like"/>
    <property type="match status" value="1"/>
</dbReference>
<protein>
    <submittedName>
        <fullName evidence="1">Putative hydrolase of the HAD superfamily</fullName>
    </submittedName>
</protein>
<dbReference type="NCBIfam" id="TIGR01509">
    <property type="entry name" value="HAD-SF-IA-v3"/>
    <property type="match status" value="1"/>
</dbReference>
<dbReference type="Pfam" id="PF00702">
    <property type="entry name" value="Hydrolase"/>
    <property type="match status" value="1"/>
</dbReference>
<dbReference type="SFLD" id="SFLDG01132">
    <property type="entry name" value="C1.5.3:_5'-Nucleotidase_Like"/>
    <property type="match status" value="1"/>
</dbReference>
<dbReference type="InterPro" id="IPR006439">
    <property type="entry name" value="HAD-SF_hydro_IA"/>
</dbReference>
<keyword evidence="2" id="KW-1185">Reference proteome</keyword>
<dbReference type="InterPro" id="IPR036412">
    <property type="entry name" value="HAD-like_sf"/>
</dbReference>
<dbReference type="PANTHER" id="PTHR12725">
    <property type="entry name" value="HALOACID DEHALOGENASE-LIKE HYDROLASE"/>
    <property type="match status" value="1"/>
</dbReference>
<organism evidence="1 2">
    <name type="scientific">Desulfuromonas thiophila</name>
    <dbReference type="NCBI Taxonomy" id="57664"/>
    <lineage>
        <taxon>Bacteria</taxon>
        <taxon>Pseudomonadati</taxon>
        <taxon>Thermodesulfobacteriota</taxon>
        <taxon>Desulfuromonadia</taxon>
        <taxon>Desulfuromonadales</taxon>
        <taxon>Desulfuromonadaceae</taxon>
        <taxon>Desulfuromonas</taxon>
    </lineage>
</organism>
<name>A0A1G6XEQ7_9BACT</name>
<dbReference type="GO" id="GO:0016787">
    <property type="term" value="F:hydrolase activity"/>
    <property type="evidence" value="ECO:0007669"/>
    <property type="project" value="UniProtKB-KW"/>
</dbReference>
<dbReference type="AlphaFoldDB" id="A0A1G6XEQ7"/>
<keyword evidence="1" id="KW-0378">Hydrolase</keyword>
<dbReference type="RefSeq" id="WP_092075408.1">
    <property type="nucleotide sequence ID" value="NZ_CALFZY010000006.1"/>
</dbReference>
<dbReference type="Proteomes" id="UP000243205">
    <property type="component" value="Unassembled WGS sequence"/>
</dbReference>
<evidence type="ECO:0000313" key="2">
    <source>
        <dbReference type="Proteomes" id="UP000243205"/>
    </source>
</evidence>
<dbReference type="InterPro" id="IPR010237">
    <property type="entry name" value="Pyr-5-nucltdase"/>
</dbReference>
<dbReference type="OrthoDB" id="9807630at2"/>